<dbReference type="OrthoDB" id="1669699at2"/>
<accession>A0A511ZPJ7</accession>
<name>A0A511ZPJ7_9BACI</name>
<feature type="domain" description="HTH tetR-type" evidence="4">
    <location>
        <begin position="17"/>
        <end position="77"/>
    </location>
</feature>
<dbReference type="SUPFAM" id="SSF46689">
    <property type="entry name" value="Homeodomain-like"/>
    <property type="match status" value="1"/>
</dbReference>
<gene>
    <name evidence="5" type="ORF">OSO01_41210</name>
</gene>
<comment type="caution">
    <text evidence="5">The sequence shown here is derived from an EMBL/GenBank/DDBJ whole genome shotgun (WGS) entry which is preliminary data.</text>
</comment>
<dbReference type="PANTHER" id="PTHR43479">
    <property type="entry name" value="ACREF/ENVCD OPERON REPRESSOR-RELATED"/>
    <property type="match status" value="1"/>
</dbReference>
<dbReference type="GO" id="GO:0003677">
    <property type="term" value="F:DNA binding"/>
    <property type="evidence" value="ECO:0007669"/>
    <property type="project" value="UniProtKB-UniRule"/>
</dbReference>
<dbReference type="Gene3D" id="1.10.357.10">
    <property type="entry name" value="Tetracycline Repressor, domain 2"/>
    <property type="match status" value="1"/>
</dbReference>
<sequence>MSEDQIRSSVKDQELVMRRRKQIIEGAMRLFKEKGFHRTTTREIAKESGFSIGTLYEYIRTKEDVLFLVCEFVHDQVRDQLTATISVDNPSDESLRQAIRQYLYFMDTIQPEILMLYQETKSLNKEKRKFVLEQERKVVGMMEELLTVSLKEKLSSKEIYFLANNIVVSGHMWCFRRWMIQKEFTIDEYVELQMKQVNCWL</sequence>
<dbReference type="PROSITE" id="PS50977">
    <property type="entry name" value="HTH_TETR_2"/>
    <property type="match status" value="1"/>
</dbReference>
<dbReference type="STRING" id="582851.GCA_900162665_01548"/>
<dbReference type="EMBL" id="BJYM01000022">
    <property type="protein sequence ID" value="GEN89382.1"/>
    <property type="molecule type" value="Genomic_DNA"/>
</dbReference>
<dbReference type="InterPro" id="IPR050624">
    <property type="entry name" value="HTH-type_Tx_Regulator"/>
</dbReference>
<keyword evidence="1" id="KW-0678">Repressor</keyword>
<dbReference type="PRINTS" id="PR00455">
    <property type="entry name" value="HTHTETR"/>
</dbReference>
<dbReference type="InterPro" id="IPR001647">
    <property type="entry name" value="HTH_TetR"/>
</dbReference>
<evidence type="ECO:0000259" key="4">
    <source>
        <dbReference type="PROSITE" id="PS50977"/>
    </source>
</evidence>
<evidence type="ECO:0000256" key="1">
    <source>
        <dbReference type="ARBA" id="ARBA00022491"/>
    </source>
</evidence>
<evidence type="ECO:0000313" key="6">
    <source>
        <dbReference type="Proteomes" id="UP000321558"/>
    </source>
</evidence>
<dbReference type="InterPro" id="IPR009057">
    <property type="entry name" value="Homeodomain-like_sf"/>
</dbReference>
<keyword evidence="2 3" id="KW-0238">DNA-binding</keyword>
<protein>
    <submittedName>
        <fullName evidence="5">TetR family transcriptional regulator</fullName>
    </submittedName>
</protein>
<organism evidence="5 6">
    <name type="scientific">Oceanobacillus sojae</name>
    <dbReference type="NCBI Taxonomy" id="582851"/>
    <lineage>
        <taxon>Bacteria</taxon>
        <taxon>Bacillati</taxon>
        <taxon>Bacillota</taxon>
        <taxon>Bacilli</taxon>
        <taxon>Bacillales</taxon>
        <taxon>Bacillaceae</taxon>
        <taxon>Oceanobacillus</taxon>
    </lineage>
</organism>
<dbReference type="Proteomes" id="UP000321558">
    <property type="component" value="Unassembled WGS sequence"/>
</dbReference>
<feature type="DNA-binding region" description="H-T-H motif" evidence="3">
    <location>
        <begin position="40"/>
        <end position="59"/>
    </location>
</feature>
<evidence type="ECO:0000256" key="3">
    <source>
        <dbReference type="PROSITE-ProRule" id="PRU00335"/>
    </source>
</evidence>
<dbReference type="Gene3D" id="1.10.10.60">
    <property type="entry name" value="Homeodomain-like"/>
    <property type="match status" value="1"/>
</dbReference>
<evidence type="ECO:0000256" key="2">
    <source>
        <dbReference type="ARBA" id="ARBA00023125"/>
    </source>
</evidence>
<proteinExistence type="predicted"/>
<dbReference type="PANTHER" id="PTHR43479:SF11">
    <property type="entry name" value="ACREF_ENVCD OPERON REPRESSOR-RELATED"/>
    <property type="match status" value="1"/>
</dbReference>
<evidence type="ECO:0000313" key="5">
    <source>
        <dbReference type="EMBL" id="GEN89382.1"/>
    </source>
</evidence>
<dbReference type="Pfam" id="PF00440">
    <property type="entry name" value="TetR_N"/>
    <property type="match status" value="1"/>
</dbReference>
<dbReference type="RefSeq" id="WP_147212280.1">
    <property type="nucleotide sequence ID" value="NZ_BJYM01000022.1"/>
</dbReference>
<dbReference type="AlphaFoldDB" id="A0A511ZPJ7"/>
<keyword evidence="6" id="KW-1185">Reference proteome</keyword>
<reference evidence="5 6" key="1">
    <citation type="submission" date="2019-07" db="EMBL/GenBank/DDBJ databases">
        <title>Whole genome shotgun sequence of Oceanobacillus sojae NBRC 105379.</title>
        <authorList>
            <person name="Hosoyama A."/>
            <person name="Uohara A."/>
            <person name="Ohji S."/>
            <person name="Ichikawa N."/>
        </authorList>
    </citation>
    <scope>NUCLEOTIDE SEQUENCE [LARGE SCALE GENOMIC DNA]</scope>
    <source>
        <strain evidence="5 6">NBRC 105379</strain>
    </source>
</reference>